<dbReference type="Gene3D" id="2.70.50.70">
    <property type="match status" value="1"/>
</dbReference>
<keyword evidence="2" id="KW-0119">Carbohydrate metabolism</keyword>
<comment type="function">
    <text evidence="2">Lytic polysaccharide monooxygenase (LMPO) that depolymerizes crystalline and amorphous polysaccharides via the oxidation of scissile alpha- or beta-(1-4)-glycosidic bonds, yielding C1 and/or C4 oxidation products. Catalysis by LPMOs requires the reduction of the active-site copper from Cu(II) to Cu(I) by a reducing agent and H(2)O(2) or O(2) as a cosubstrate.</text>
</comment>
<dbReference type="PANTHER" id="PTHR33353">
    <property type="entry name" value="PUTATIVE (AFU_ORTHOLOGUE AFUA_1G12560)-RELATED"/>
    <property type="match status" value="1"/>
</dbReference>
<evidence type="ECO:0000313" key="4">
    <source>
        <dbReference type="EMBL" id="KAJ2008392.1"/>
    </source>
</evidence>
<dbReference type="OrthoDB" id="5558646at2759"/>
<evidence type="ECO:0000313" key="5">
    <source>
        <dbReference type="Proteomes" id="UP001150907"/>
    </source>
</evidence>
<dbReference type="GO" id="GO:0030248">
    <property type="term" value="F:cellulose binding"/>
    <property type="evidence" value="ECO:0007669"/>
    <property type="project" value="UniProtKB-UniRule"/>
</dbReference>
<dbReference type="Pfam" id="PF03443">
    <property type="entry name" value="AA9"/>
    <property type="match status" value="1"/>
</dbReference>
<gene>
    <name evidence="4" type="ORF">H4R26_000249</name>
</gene>
<name>A0A9W8EKD9_9FUNG</name>
<dbReference type="InterPro" id="IPR005103">
    <property type="entry name" value="AA9_LPMO"/>
</dbReference>
<keyword evidence="2" id="KW-0624">Polysaccharide degradation</keyword>
<dbReference type="Proteomes" id="UP001150907">
    <property type="component" value="Unassembled WGS sequence"/>
</dbReference>
<keyword evidence="2" id="KW-0136">Cellulose degradation</keyword>
<organism evidence="4 5">
    <name type="scientific">Coemansia thaxteri</name>
    <dbReference type="NCBI Taxonomy" id="2663907"/>
    <lineage>
        <taxon>Eukaryota</taxon>
        <taxon>Fungi</taxon>
        <taxon>Fungi incertae sedis</taxon>
        <taxon>Zoopagomycota</taxon>
        <taxon>Kickxellomycotina</taxon>
        <taxon>Kickxellomycetes</taxon>
        <taxon>Kickxellales</taxon>
        <taxon>Kickxellaceae</taxon>
        <taxon>Coemansia</taxon>
    </lineage>
</organism>
<comment type="catalytic activity">
    <reaction evidence="2">
        <text>[(1-&gt;4)-beta-D-glucosyl]n+m + reduced acceptor + O2 = 4-dehydro-beta-D-glucosyl-[(1-&gt;4)-beta-D-glucosyl]n-1 + [(1-&gt;4)-beta-D-glucosyl]m + acceptor + H2O.</text>
        <dbReference type="EC" id="1.14.99.56"/>
    </reaction>
</comment>
<dbReference type="EMBL" id="JANBQF010000006">
    <property type="protein sequence ID" value="KAJ2008392.1"/>
    <property type="molecule type" value="Genomic_DNA"/>
</dbReference>
<keyword evidence="5" id="KW-1185">Reference proteome</keyword>
<dbReference type="AlphaFoldDB" id="A0A9W8EKD9"/>
<dbReference type="GO" id="GO:0005576">
    <property type="term" value="C:extracellular region"/>
    <property type="evidence" value="ECO:0007669"/>
    <property type="project" value="UniProtKB-SubCell"/>
</dbReference>
<dbReference type="InterPro" id="IPR049892">
    <property type="entry name" value="AA9"/>
</dbReference>
<keyword evidence="1 2" id="KW-1015">Disulfide bond</keyword>
<comment type="domain">
    <text evidence="2">Has a modular structure: an endo-beta-1,4-glucanase catalytic module at the N-terminus, a linker rich in serines and threonines, and a C-terminal carbohydrate-binding module (CBM).</text>
</comment>
<proteinExistence type="predicted"/>
<evidence type="ECO:0000259" key="3">
    <source>
        <dbReference type="Pfam" id="PF03443"/>
    </source>
</evidence>
<sequence length="236" mass="25458">MFVKGMVPNTWNSFDTSVMFPLSYPGTTPAMDMTSPDMVCRTANMSIPPANVLAVTSDQTLYIQFDTNNRSPINTGYMSDKNIWGPCTVYLASTTKVNNTYRWFNIYSYAGDGTAWCSEKIVGNAGTLGVPMKKNLKSGTYIIRVEIIGLNMANTQNTLNKAMGAQIFSTCGMIQYTNTIGGTDAPAGVVFPGYYDPTNTVSLLVDPMLTKAISYTLPAPPEYAPATHDGGSGVTP</sequence>
<dbReference type="EC" id="1.14.99.56" evidence="2"/>
<protein>
    <recommendedName>
        <fullName evidence="2">AA9 family lytic polysaccharide monooxygenase</fullName>
        <ecNumber evidence="2">1.14.99.56</ecNumber>
    </recommendedName>
    <alternativeName>
        <fullName evidence="2">Endo-beta-1,4-glucanase</fullName>
    </alternativeName>
    <alternativeName>
        <fullName evidence="2">Glycosyl hydrolase 61 family protein</fullName>
    </alternativeName>
</protein>
<dbReference type="GO" id="GO:0030245">
    <property type="term" value="P:cellulose catabolic process"/>
    <property type="evidence" value="ECO:0007669"/>
    <property type="project" value="UniProtKB-UniRule"/>
</dbReference>
<dbReference type="GO" id="GO:0008810">
    <property type="term" value="F:cellulase activity"/>
    <property type="evidence" value="ECO:0007669"/>
    <property type="project" value="UniProtKB-UniRule"/>
</dbReference>
<evidence type="ECO:0000256" key="2">
    <source>
        <dbReference type="RuleBase" id="RU368122"/>
    </source>
</evidence>
<reference evidence="4" key="1">
    <citation type="submission" date="2022-07" db="EMBL/GenBank/DDBJ databases">
        <title>Phylogenomic reconstructions and comparative analyses of Kickxellomycotina fungi.</title>
        <authorList>
            <person name="Reynolds N.K."/>
            <person name="Stajich J.E."/>
            <person name="Barry K."/>
            <person name="Grigoriev I.V."/>
            <person name="Crous P."/>
            <person name="Smith M.E."/>
        </authorList>
    </citation>
    <scope>NUCLEOTIDE SEQUENCE</scope>
    <source>
        <strain evidence="4">IMI 214461</strain>
    </source>
</reference>
<comment type="subcellular location">
    <subcellularLocation>
        <location evidence="2">Secreted</location>
    </subcellularLocation>
</comment>
<feature type="domain" description="Auxiliary Activity family 9 catalytic" evidence="3">
    <location>
        <begin position="15"/>
        <end position="200"/>
    </location>
</feature>
<evidence type="ECO:0000256" key="1">
    <source>
        <dbReference type="ARBA" id="ARBA00023157"/>
    </source>
</evidence>
<accession>A0A9W8EKD9</accession>
<keyword evidence="2" id="KW-0964">Secreted</keyword>
<comment type="caution">
    <text evidence="4">The sequence shown here is derived from an EMBL/GenBank/DDBJ whole genome shotgun (WGS) entry which is preliminary data.</text>
</comment>
<dbReference type="PANTHER" id="PTHR33353:SF32">
    <property type="entry name" value="ENDO-BETA-1,4-GLUCANASE D"/>
    <property type="match status" value="1"/>
</dbReference>